<dbReference type="EMBL" id="CM042880">
    <property type="protein sequence ID" value="KAI4389890.1"/>
    <property type="molecule type" value="Genomic_DNA"/>
</dbReference>
<comment type="caution">
    <text evidence="1">The sequence shown here is derived from an EMBL/GenBank/DDBJ whole genome shotgun (WGS) entry which is preliminary data.</text>
</comment>
<dbReference type="Proteomes" id="UP001057402">
    <property type="component" value="Chromosome 1"/>
</dbReference>
<reference evidence="2" key="1">
    <citation type="journal article" date="2023" name="Front. Plant Sci.">
        <title>Chromosomal-level genome assembly of Melastoma candidum provides insights into trichome evolution.</title>
        <authorList>
            <person name="Zhong Y."/>
            <person name="Wu W."/>
            <person name="Sun C."/>
            <person name="Zou P."/>
            <person name="Liu Y."/>
            <person name="Dai S."/>
            <person name="Zhou R."/>
        </authorList>
    </citation>
    <scope>NUCLEOTIDE SEQUENCE [LARGE SCALE GENOMIC DNA]</scope>
</reference>
<organism evidence="1 2">
    <name type="scientific">Melastoma candidum</name>
    <dbReference type="NCBI Taxonomy" id="119954"/>
    <lineage>
        <taxon>Eukaryota</taxon>
        <taxon>Viridiplantae</taxon>
        <taxon>Streptophyta</taxon>
        <taxon>Embryophyta</taxon>
        <taxon>Tracheophyta</taxon>
        <taxon>Spermatophyta</taxon>
        <taxon>Magnoliopsida</taxon>
        <taxon>eudicotyledons</taxon>
        <taxon>Gunneridae</taxon>
        <taxon>Pentapetalae</taxon>
        <taxon>rosids</taxon>
        <taxon>malvids</taxon>
        <taxon>Myrtales</taxon>
        <taxon>Melastomataceae</taxon>
        <taxon>Melastomatoideae</taxon>
        <taxon>Melastomateae</taxon>
        <taxon>Melastoma</taxon>
    </lineage>
</organism>
<name>A0ACB9SFB4_9MYRT</name>
<keyword evidence="2" id="KW-1185">Reference proteome</keyword>
<proteinExistence type="predicted"/>
<evidence type="ECO:0000313" key="1">
    <source>
        <dbReference type="EMBL" id="KAI4389890.1"/>
    </source>
</evidence>
<accession>A0ACB9SFB4</accession>
<evidence type="ECO:0000313" key="2">
    <source>
        <dbReference type="Proteomes" id="UP001057402"/>
    </source>
</evidence>
<protein>
    <submittedName>
        <fullName evidence="1">Uncharacterized protein</fullName>
    </submittedName>
</protein>
<gene>
    <name evidence="1" type="ORF">MLD38_002060</name>
</gene>
<sequence length="122" mass="13794">METRKKIKADQALSEIFLFRSCSCDQTKSHLPPSDLTDESSMHKKVLHYRLFRSDPLPGMSVYVDDRRVPCHVKLSLHRHAGGIGLMLVLVEKKDIAGLIRRDLSDIRSVGLAIAIFKFMCG</sequence>